<reference evidence="1 2" key="1">
    <citation type="journal article" date="2015" name="Genome Announc.">
        <title>Complete genome sequences for 35 biothreat assay-relevant bacillus species.</title>
        <authorList>
            <person name="Johnson S.L."/>
            <person name="Daligault H.E."/>
            <person name="Davenport K.W."/>
            <person name="Jaissle J."/>
            <person name="Frey K.G."/>
            <person name="Ladner J.T."/>
            <person name="Broomall S.M."/>
            <person name="Bishop-Lilly K.A."/>
            <person name="Bruce D.C."/>
            <person name="Gibbons H.S."/>
            <person name="Coyne S.R."/>
            <person name="Lo C.C."/>
            <person name="Meincke L."/>
            <person name="Munk A.C."/>
            <person name="Koroleva G.I."/>
            <person name="Rosenzweig C.N."/>
            <person name="Palacios G.F."/>
            <person name="Redden C.L."/>
            <person name="Minogue T.D."/>
            <person name="Chain P.S."/>
        </authorList>
    </citation>
    <scope>NUCLEOTIDE SEQUENCE [LARGE SCALE GENOMIC DNA]</scope>
    <source>
        <strain evidence="2">ATCC 14581 / DSM 32 / JCM 2506 / NBRC 15308 / NCIMB 9376 / NCTC 10342 / NRRL B-14308 / VKM B-512</strain>
        <plasmid evidence="1 2">pBMV_2</plasmid>
    </source>
</reference>
<sequence>MVETITTITGQEKVEFYYNDEILMEGPASEFFKEGSLHGKNIPLGIGDVFEVIDSKDEITALRVMELQEGIYESGEIHTIKYFVVADDNKE</sequence>
<dbReference type="KEGG" id="bmeg:BG04_5800"/>
<evidence type="ECO:0000313" key="1">
    <source>
        <dbReference type="EMBL" id="AJI25677.1"/>
    </source>
</evidence>
<gene>
    <name evidence="1" type="ORF">BG04_5800</name>
</gene>
<keyword evidence="1" id="KW-0614">Plasmid</keyword>
<proteinExistence type="predicted"/>
<geneLocation type="plasmid" evidence="1 2">
    <name>pBMV_2</name>
</geneLocation>
<accession>A0A0B6AX34</accession>
<dbReference type="HOGENOM" id="CLU_2420877_0_0_9"/>
<organism evidence="1 2">
    <name type="scientific">Priestia megaterium (strain ATCC 14581 / DSM 32 / CCUG 1817 / JCM 2506 / NBRC 15308 / NCIMB 9376 / NCTC 10342 / NRRL B-14308 / VKM B-512 / Ford 19)</name>
    <name type="common">Bacillus megaterium</name>
    <dbReference type="NCBI Taxonomy" id="1348623"/>
    <lineage>
        <taxon>Bacteria</taxon>
        <taxon>Bacillati</taxon>
        <taxon>Bacillota</taxon>
        <taxon>Bacilli</taxon>
        <taxon>Bacillales</taxon>
        <taxon>Bacillaceae</taxon>
        <taxon>Priestia</taxon>
    </lineage>
</organism>
<evidence type="ECO:0000313" key="2">
    <source>
        <dbReference type="Proteomes" id="UP000031829"/>
    </source>
</evidence>
<dbReference type="EMBL" id="CP009921">
    <property type="protein sequence ID" value="AJI25677.1"/>
    <property type="molecule type" value="Genomic_DNA"/>
</dbReference>
<dbReference type="Proteomes" id="UP000031829">
    <property type="component" value="Plasmid pBMV_2"/>
</dbReference>
<dbReference type="AlphaFoldDB" id="A0A0B6AX34"/>
<protein>
    <submittedName>
        <fullName evidence="1">Uncharacterized protein</fullName>
    </submittedName>
</protein>
<name>A0A0B6AX34_PRIM2</name>